<evidence type="ECO:0000256" key="1">
    <source>
        <dbReference type="SAM" id="Phobius"/>
    </source>
</evidence>
<reference evidence="2 3" key="2">
    <citation type="submission" date="2020-02" db="EMBL/GenBank/DDBJ databases">
        <title>Genome sequences of Thiorhodococcus mannitoliphagus and Thiorhodococcus minor, purple sulfur photosynthetic bacteria in the gammaproteobacterial family, Chromatiaceae.</title>
        <authorList>
            <person name="Aviles F.A."/>
            <person name="Meyer T.E."/>
            <person name="Kyndt J.A."/>
        </authorList>
    </citation>
    <scope>NUCLEOTIDE SEQUENCE [LARGE SCALE GENOMIC DNA]</scope>
    <source>
        <strain evidence="2 3">DSM 18266</strain>
    </source>
</reference>
<protein>
    <submittedName>
        <fullName evidence="2">Uncharacterized protein</fullName>
    </submittedName>
</protein>
<feature type="transmembrane region" description="Helical" evidence="1">
    <location>
        <begin position="193"/>
        <end position="214"/>
    </location>
</feature>
<keyword evidence="3" id="KW-1185">Reference proteome</keyword>
<evidence type="ECO:0000313" key="3">
    <source>
        <dbReference type="Proteomes" id="UP000471640"/>
    </source>
</evidence>
<accession>A0A6P1DQ02</accession>
<dbReference type="AlphaFoldDB" id="A0A6P1DQ02"/>
<name>A0A6P1DQ02_9GAMM</name>
<evidence type="ECO:0000313" key="2">
    <source>
        <dbReference type="EMBL" id="NEX19233.1"/>
    </source>
</evidence>
<keyword evidence="1" id="KW-1133">Transmembrane helix</keyword>
<dbReference type="Proteomes" id="UP000471640">
    <property type="component" value="Unassembled WGS sequence"/>
</dbReference>
<keyword evidence="1" id="KW-0472">Membrane</keyword>
<gene>
    <name evidence="2" type="ORF">G3480_02715</name>
</gene>
<proteinExistence type="predicted"/>
<reference evidence="3" key="1">
    <citation type="journal article" date="2020" name="Microbiol. Resour. Announc.">
        <title>Draft Genome Sequences of Thiorhodococcus mannitoliphagus and Thiorhodococcus minor, Purple Sulfur Photosynthetic Bacteria in the Gammaproteobacterial Family Chromatiaceae.</title>
        <authorList>
            <person name="Aviles F.A."/>
            <person name="Meyer T.E."/>
            <person name="Kyndt J.A."/>
        </authorList>
    </citation>
    <scope>NUCLEOTIDE SEQUENCE [LARGE SCALE GENOMIC DNA]</scope>
    <source>
        <strain evidence="3">DSM 18266</strain>
    </source>
</reference>
<dbReference type="EMBL" id="JAAIJR010000006">
    <property type="protein sequence ID" value="NEX19233.1"/>
    <property type="molecule type" value="Genomic_DNA"/>
</dbReference>
<sequence>MSLLVAVLGAGLCLLAFLWLVQLSTAAPVLVLAGGDLQLVAGKGRDSANGVTVFAASPNRIVTVQAAVRPFSADQYDQLSWKIQGLQHGQELRLIWSTAASPKQVQDRLLAAEERSSSQIDLKADPDWCGKIVAIGLVIVGELKGPLEVERLELSRDSAQDVRDLFKRIENDWSRDPGWTSRSINFASTGTPFTGFSPVVLVALWSGFASLVFFGLNPSWRRRTSLAPYLMIWLAGWALLDLRWQGMLWDRLAHAQTLYADKTQPERWMSSRDRAFYPFVESIRGCLPDDPARILMLSSEADAYGPSRLKYHLLPHNVWLGETPDPSARLAEGDYLLILRPAVSSQKDLRGAISRLLSGQLNARRVCADPRFGDLFAIERRS</sequence>
<organism evidence="2 3">
    <name type="scientific">Thiorhodococcus mannitoliphagus</name>
    <dbReference type="NCBI Taxonomy" id="329406"/>
    <lineage>
        <taxon>Bacteria</taxon>
        <taxon>Pseudomonadati</taxon>
        <taxon>Pseudomonadota</taxon>
        <taxon>Gammaproteobacteria</taxon>
        <taxon>Chromatiales</taxon>
        <taxon>Chromatiaceae</taxon>
        <taxon>Thiorhodococcus</taxon>
    </lineage>
</organism>
<comment type="caution">
    <text evidence="2">The sequence shown here is derived from an EMBL/GenBank/DDBJ whole genome shotgun (WGS) entry which is preliminary data.</text>
</comment>
<keyword evidence="1" id="KW-0812">Transmembrane</keyword>